<dbReference type="OrthoDB" id="37537at2759"/>
<dbReference type="Proteomes" id="UP000186601">
    <property type="component" value="Unassembled WGS sequence"/>
</dbReference>
<dbReference type="AlphaFoldDB" id="A0A2R6NPL1"/>
<dbReference type="GO" id="GO:0016491">
    <property type="term" value="F:oxidoreductase activity"/>
    <property type="evidence" value="ECO:0007669"/>
    <property type="project" value="UniProtKB-KW"/>
</dbReference>
<dbReference type="EMBL" id="MLYV02000989">
    <property type="protein sequence ID" value="PSR74423.1"/>
    <property type="molecule type" value="Genomic_DNA"/>
</dbReference>
<sequence>MSLPTRKIGSTDVTAIGYGAMGLSAWYGPTMSDEERFKVLDAVHARGCTFWDTSDVYGDSEVLIGNWHVICKYLGYPSRQLMDFNRFKRTGKRDEIFLATKFGFALDRNTINDGPMIIGTPEYSREAIDKSLKKLGTDHVDLWYLHRPDANVPIELTVGAMAEAVKAGKVKYIGLSECSEQTLRRAHAVHPIAAIQMEYAPFTLDIEETGLLKAAKELGVAVVAYSPLGRGLLTGQYTSPDQFDATDIRRFLPKYSKENFPNILKLVETLKEVAKRHDATPGQVTLAWVLAQGDKVIPIPGTQKIKYRLPTLLHIKYLEENLGAAKVHLSSSELEEIRDAAEKSGSTKAPRAPEAFAHLHFVDTLALQK</sequence>
<dbReference type="PANTHER" id="PTHR43625:SF40">
    <property type="entry name" value="ALDO-KETO REDUCTASE YAKC [NADP(+)]"/>
    <property type="match status" value="1"/>
</dbReference>
<proteinExistence type="predicted"/>
<dbReference type="Gene3D" id="3.20.20.100">
    <property type="entry name" value="NADP-dependent oxidoreductase domain"/>
    <property type="match status" value="1"/>
</dbReference>
<protein>
    <recommendedName>
        <fullName evidence="2">NADP-dependent oxidoreductase domain-containing protein</fullName>
    </recommendedName>
</protein>
<reference evidence="3 4" key="1">
    <citation type="submission" date="2018-02" db="EMBL/GenBank/DDBJ databases">
        <title>Genome sequence of the basidiomycete white-rot fungus Phlebia centrifuga.</title>
        <authorList>
            <person name="Granchi Z."/>
            <person name="Peng M."/>
            <person name="de Vries R.P."/>
            <person name="Hilden K."/>
            <person name="Makela M.R."/>
            <person name="Grigoriev I."/>
            <person name="Riley R."/>
        </authorList>
    </citation>
    <scope>NUCLEOTIDE SEQUENCE [LARGE SCALE GENOMIC DNA]</scope>
    <source>
        <strain evidence="3 4">FBCC195</strain>
    </source>
</reference>
<evidence type="ECO:0000256" key="1">
    <source>
        <dbReference type="ARBA" id="ARBA00023002"/>
    </source>
</evidence>
<evidence type="ECO:0000313" key="4">
    <source>
        <dbReference type="Proteomes" id="UP000186601"/>
    </source>
</evidence>
<gene>
    <name evidence="3" type="ORF">PHLCEN_2v9835</name>
</gene>
<keyword evidence="1" id="KW-0560">Oxidoreductase</keyword>
<keyword evidence="4" id="KW-1185">Reference proteome</keyword>
<dbReference type="InterPro" id="IPR050791">
    <property type="entry name" value="Aldo-Keto_reductase"/>
</dbReference>
<dbReference type="STRING" id="98765.A0A2R6NPL1"/>
<dbReference type="PRINTS" id="PR00069">
    <property type="entry name" value="ALDKETRDTASE"/>
</dbReference>
<dbReference type="PANTHER" id="PTHR43625">
    <property type="entry name" value="AFLATOXIN B1 ALDEHYDE REDUCTASE"/>
    <property type="match status" value="1"/>
</dbReference>
<dbReference type="InterPro" id="IPR023210">
    <property type="entry name" value="NADP_OxRdtase_dom"/>
</dbReference>
<name>A0A2R6NPL1_9APHY</name>
<dbReference type="Pfam" id="PF00248">
    <property type="entry name" value="Aldo_ket_red"/>
    <property type="match status" value="1"/>
</dbReference>
<dbReference type="GO" id="GO:0005737">
    <property type="term" value="C:cytoplasm"/>
    <property type="evidence" value="ECO:0007669"/>
    <property type="project" value="TreeGrafter"/>
</dbReference>
<comment type="caution">
    <text evidence="3">The sequence shown here is derived from an EMBL/GenBank/DDBJ whole genome shotgun (WGS) entry which is preliminary data.</text>
</comment>
<evidence type="ECO:0000313" key="3">
    <source>
        <dbReference type="EMBL" id="PSR74423.1"/>
    </source>
</evidence>
<accession>A0A2R6NPL1</accession>
<organism evidence="3 4">
    <name type="scientific">Hermanssonia centrifuga</name>
    <dbReference type="NCBI Taxonomy" id="98765"/>
    <lineage>
        <taxon>Eukaryota</taxon>
        <taxon>Fungi</taxon>
        <taxon>Dikarya</taxon>
        <taxon>Basidiomycota</taxon>
        <taxon>Agaricomycotina</taxon>
        <taxon>Agaricomycetes</taxon>
        <taxon>Polyporales</taxon>
        <taxon>Meruliaceae</taxon>
        <taxon>Hermanssonia</taxon>
    </lineage>
</organism>
<dbReference type="InterPro" id="IPR020471">
    <property type="entry name" value="AKR"/>
</dbReference>
<dbReference type="SUPFAM" id="SSF51430">
    <property type="entry name" value="NAD(P)-linked oxidoreductase"/>
    <property type="match status" value="1"/>
</dbReference>
<dbReference type="InterPro" id="IPR036812">
    <property type="entry name" value="NAD(P)_OxRdtase_dom_sf"/>
</dbReference>
<feature type="domain" description="NADP-dependent oxidoreductase" evidence="2">
    <location>
        <begin position="16"/>
        <end position="340"/>
    </location>
</feature>
<evidence type="ECO:0000259" key="2">
    <source>
        <dbReference type="Pfam" id="PF00248"/>
    </source>
</evidence>